<reference evidence="1" key="1">
    <citation type="journal article" date="2019" name="PLoS Negl. Trop. Dis.">
        <title>Revisiting the worldwide diversity of Leptospira species in the environment.</title>
        <authorList>
            <person name="Vincent A.T."/>
            <person name="Schiettekatte O."/>
            <person name="Bourhy P."/>
            <person name="Veyrier F.J."/>
            <person name="Picardeau M."/>
        </authorList>
    </citation>
    <scope>NUCLEOTIDE SEQUENCE [LARGE SCALE GENOMIC DNA]</scope>
    <source>
        <strain evidence="1">201601113</strain>
    </source>
</reference>
<dbReference type="OrthoDB" id="344958at2"/>
<proteinExistence type="predicted"/>
<evidence type="ECO:0000313" key="1">
    <source>
        <dbReference type="EMBL" id="TGN00036.1"/>
    </source>
</evidence>
<sequence length="61" mass="6524">MPLRFGLASQPSLDLRHIGFCHSPCKASLVPVSNASCGGSESPTSASVGRYTPCFKYHLKQ</sequence>
<dbReference type="EMBL" id="RQHS01000012">
    <property type="protein sequence ID" value="TGN00036.1"/>
    <property type="molecule type" value="Genomic_DNA"/>
</dbReference>
<name>A0A4Z1AUN6_9LEPT</name>
<accession>A0A4Z1AUN6</accession>
<evidence type="ECO:0000313" key="2">
    <source>
        <dbReference type="Proteomes" id="UP000297241"/>
    </source>
</evidence>
<organism evidence="1 2">
    <name type="scientific">Leptospira dzoumogneensis</name>
    <dbReference type="NCBI Taxonomy" id="2484904"/>
    <lineage>
        <taxon>Bacteria</taxon>
        <taxon>Pseudomonadati</taxon>
        <taxon>Spirochaetota</taxon>
        <taxon>Spirochaetia</taxon>
        <taxon>Leptospirales</taxon>
        <taxon>Leptospiraceae</taxon>
        <taxon>Leptospira</taxon>
    </lineage>
</organism>
<dbReference type="Proteomes" id="UP000297241">
    <property type="component" value="Unassembled WGS sequence"/>
</dbReference>
<comment type="caution">
    <text evidence="1">The sequence shown here is derived from an EMBL/GenBank/DDBJ whole genome shotgun (WGS) entry which is preliminary data.</text>
</comment>
<keyword evidence="2" id="KW-1185">Reference proteome</keyword>
<dbReference type="AlphaFoldDB" id="A0A4Z1AUN6"/>
<protein>
    <submittedName>
        <fullName evidence="1">Uncharacterized protein</fullName>
    </submittedName>
</protein>
<gene>
    <name evidence="1" type="ORF">EHR06_07910</name>
</gene>